<comment type="caution">
    <text evidence="2">The sequence shown here is derived from an EMBL/GenBank/DDBJ whole genome shotgun (WGS) entry which is preliminary data.</text>
</comment>
<feature type="compositionally biased region" description="Polar residues" evidence="1">
    <location>
        <begin position="1"/>
        <end position="10"/>
    </location>
</feature>
<evidence type="ECO:0000313" key="3">
    <source>
        <dbReference type="Proteomes" id="UP000010931"/>
    </source>
</evidence>
<protein>
    <submittedName>
        <fullName evidence="2">Uncharacterized protein</fullName>
    </submittedName>
</protein>
<feature type="non-terminal residue" evidence="2">
    <location>
        <position position="24"/>
    </location>
</feature>
<feature type="region of interest" description="Disordered" evidence="1">
    <location>
        <begin position="1"/>
        <end position="24"/>
    </location>
</feature>
<sequence length="24" mass="2533">MYTGPTSQQRPSRRTLLKAAGAAA</sequence>
<evidence type="ECO:0000256" key="1">
    <source>
        <dbReference type="SAM" id="MobiDB-lite"/>
    </source>
</evidence>
<reference evidence="2 3" key="1">
    <citation type="journal article" date="2011" name="Plasmid">
        <title>Streptomyces turgidiscabies Car8 contains a modular pathogenicity island that shares virulence genes with other actinobacterial plant pathogens.</title>
        <authorList>
            <person name="Huguet-Tapia J.C."/>
            <person name="Badger J.H."/>
            <person name="Loria R."/>
            <person name="Pettis G.S."/>
        </authorList>
    </citation>
    <scope>NUCLEOTIDE SEQUENCE [LARGE SCALE GENOMIC DNA]</scope>
    <source>
        <strain evidence="2 3">Car8</strain>
    </source>
</reference>
<dbReference type="InterPro" id="IPR006311">
    <property type="entry name" value="TAT_signal"/>
</dbReference>
<accession>L7FGY2</accession>
<dbReference type="AlphaFoldDB" id="L7FGY2"/>
<evidence type="ECO:0000313" key="2">
    <source>
        <dbReference type="EMBL" id="ELP70449.1"/>
    </source>
</evidence>
<name>L7FGY2_STRT8</name>
<dbReference type="Proteomes" id="UP000010931">
    <property type="component" value="Unassembled WGS sequence"/>
</dbReference>
<proteinExistence type="predicted"/>
<dbReference type="PROSITE" id="PS51318">
    <property type="entry name" value="TAT"/>
    <property type="match status" value="1"/>
</dbReference>
<organism evidence="2 3">
    <name type="scientific">Streptomyces turgidiscabies (strain Car8)</name>
    <dbReference type="NCBI Taxonomy" id="698760"/>
    <lineage>
        <taxon>Bacteria</taxon>
        <taxon>Bacillati</taxon>
        <taxon>Actinomycetota</taxon>
        <taxon>Actinomycetes</taxon>
        <taxon>Kitasatosporales</taxon>
        <taxon>Streptomycetaceae</taxon>
        <taxon>Streptomyces</taxon>
    </lineage>
</organism>
<dbReference type="EMBL" id="AEJB01000073">
    <property type="protein sequence ID" value="ELP70449.1"/>
    <property type="molecule type" value="Genomic_DNA"/>
</dbReference>
<gene>
    <name evidence="2" type="ORF">STRTUCAR8_02037</name>
</gene>
<keyword evidence="3" id="KW-1185">Reference proteome</keyword>